<keyword evidence="1" id="KW-0805">Transcription regulation</keyword>
<dbReference type="EMBL" id="UWPJ01000036">
    <property type="protein sequence ID" value="VCU72091.1"/>
    <property type="molecule type" value="Genomic_DNA"/>
</dbReference>
<dbReference type="GO" id="GO:0003700">
    <property type="term" value="F:DNA-binding transcription factor activity"/>
    <property type="evidence" value="ECO:0007669"/>
    <property type="project" value="InterPro"/>
</dbReference>
<keyword evidence="3" id="KW-0804">Transcription</keyword>
<proteinExistence type="predicted"/>
<dbReference type="SUPFAM" id="SSF51206">
    <property type="entry name" value="cAMP-binding domain-like"/>
    <property type="match status" value="1"/>
</dbReference>
<dbReference type="Pfam" id="PF13545">
    <property type="entry name" value="HTH_Crp_2"/>
    <property type="match status" value="1"/>
</dbReference>
<dbReference type="GO" id="GO:0003677">
    <property type="term" value="F:DNA binding"/>
    <property type="evidence" value="ECO:0007669"/>
    <property type="project" value="UniProtKB-KW"/>
</dbReference>
<dbReference type="CDD" id="cd00092">
    <property type="entry name" value="HTH_CRP"/>
    <property type="match status" value="1"/>
</dbReference>
<dbReference type="InterPro" id="IPR036388">
    <property type="entry name" value="WH-like_DNA-bd_sf"/>
</dbReference>
<evidence type="ECO:0000313" key="5">
    <source>
        <dbReference type="EMBL" id="VCU72091.1"/>
    </source>
</evidence>
<dbReference type="AlphaFoldDB" id="A0A3P4B825"/>
<dbReference type="Proteomes" id="UP000277294">
    <property type="component" value="Unassembled WGS sequence"/>
</dbReference>
<dbReference type="OrthoDB" id="7643467at2"/>
<dbReference type="CDD" id="cd00038">
    <property type="entry name" value="CAP_ED"/>
    <property type="match status" value="1"/>
</dbReference>
<dbReference type="PANTHER" id="PTHR24567">
    <property type="entry name" value="CRP FAMILY TRANSCRIPTIONAL REGULATORY PROTEIN"/>
    <property type="match status" value="1"/>
</dbReference>
<dbReference type="Gene3D" id="2.60.120.10">
    <property type="entry name" value="Jelly Rolls"/>
    <property type="match status" value="1"/>
</dbReference>
<dbReference type="PRINTS" id="PR00034">
    <property type="entry name" value="HTHCRP"/>
</dbReference>
<dbReference type="InterPro" id="IPR018490">
    <property type="entry name" value="cNMP-bd_dom_sf"/>
</dbReference>
<evidence type="ECO:0000259" key="4">
    <source>
        <dbReference type="PROSITE" id="PS51063"/>
    </source>
</evidence>
<sequence>MNKRIQLSTETLRCSTCGLGQFCLPVGMAPADAHKMDELVQLRLRVGKGQPLFRAEDGLDAVYGIRFGSLKTLVELADGRQQITGFHLPGEVIGLDGLGRETHASTAVALEDSEVCVIPIRDLSVVATHLPSLQRQLLRLMSRELENDQQLLLSLGAMRAEEKLAAFLISLSDRLSARGYSSSQFVLRMSREEIGNFLGLTLETVSRLFSRFAKAGLLRINQKEVELVDVPALRQIVGRQC</sequence>
<evidence type="ECO:0000256" key="1">
    <source>
        <dbReference type="ARBA" id="ARBA00023015"/>
    </source>
</evidence>
<gene>
    <name evidence="5" type="primary">anr</name>
    <name evidence="5" type="ORF">PIGHUM_04187</name>
</gene>
<evidence type="ECO:0000256" key="2">
    <source>
        <dbReference type="ARBA" id="ARBA00023125"/>
    </source>
</evidence>
<keyword evidence="6" id="KW-1185">Reference proteome</keyword>
<dbReference type="RefSeq" id="WP_124081677.1">
    <property type="nucleotide sequence ID" value="NZ_UWPJ01000036.1"/>
</dbReference>
<dbReference type="InterPro" id="IPR018335">
    <property type="entry name" value="Tscrpt_reg_HTH_Crp-type_CS"/>
</dbReference>
<evidence type="ECO:0000313" key="6">
    <source>
        <dbReference type="Proteomes" id="UP000277294"/>
    </source>
</evidence>
<dbReference type="GO" id="GO:0005829">
    <property type="term" value="C:cytosol"/>
    <property type="evidence" value="ECO:0007669"/>
    <property type="project" value="TreeGrafter"/>
</dbReference>
<dbReference type="PROSITE" id="PS51063">
    <property type="entry name" value="HTH_CRP_2"/>
    <property type="match status" value="1"/>
</dbReference>
<evidence type="ECO:0000256" key="3">
    <source>
        <dbReference type="ARBA" id="ARBA00023163"/>
    </source>
</evidence>
<dbReference type="InterPro" id="IPR036390">
    <property type="entry name" value="WH_DNA-bd_sf"/>
</dbReference>
<dbReference type="SMART" id="SM00100">
    <property type="entry name" value="cNMP"/>
    <property type="match status" value="1"/>
</dbReference>
<dbReference type="FunFam" id="1.10.10.10:FF:000028">
    <property type="entry name" value="Fumarate/nitrate reduction transcriptional regulator Fnr"/>
    <property type="match status" value="1"/>
</dbReference>
<name>A0A3P4B825_9BURK</name>
<protein>
    <submittedName>
        <fullName evidence="5">Transcriptional activator protein Anr</fullName>
    </submittedName>
</protein>
<feature type="domain" description="HTH crp-type" evidence="4">
    <location>
        <begin position="158"/>
        <end position="231"/>
    </location>
</feature>
<keyword evidence="2" id="KW-0238">DNA-binding</keyword>
<dbReference type="NCBIfam" id="NF008365">
    <property type="entry name" value="PRK11161.1"/>
    <property type="match status" value="1"/>
</dbReference>
<dbReference type="InterPro" id="IPR012318">
    <property type="entry name" value="HTH_CRP"/>
</dbReference>
<dbReference type="InterPro" id="IPR050397">
    <property type="entry name" value="Env_Response_Regulators"/>
</dbReference>
<organism evidence="5 6">
    <name type="scientific">Pigmentiphaga humi</name>
    <dbReference type="NCBI Taxonomy" id="2478468"/>
    <lineage>
        <taxon>Bacteria</taxon>
        <taxon>Pseudomonadati</taxon>
        <taxon>Pseudomonadota</taxon>
        <taxon>Betaproteobacteria</taxon>
        <taxon>Burkholderiales</taxon>
        <taxon>Alcaligenaceae</taxon>
        <taxon>Pigmentiphaga</taxon>
    </lineage>
</organism>
<dbReference type="SMART" id="SM00419">
    <property type="entry name" value="HTH_CRP"/>
    <property type="match status" value="1"/>
</dbReference>
<dbReference type="Pfam" id="PF00027">
    <property type="entry name" value="cNMP_binding"/>
    <property type="match status" value="1"/>
</dbReference>
<reference evidence="5 6" key="1">
    <citation type="submission" date="2018-10" db="EMBL/GenBank/DDBJ databases">
        <authorList>
            <person name="Criscuolo A."/>
        </authorList>
    </citation>
    <scope>NUCLEOTIDE SEQUENCE [LARGE SCALE GENOMIC DNA]</scope>
    <source>
        <strain evidence="5">DnA1</strain>
    </source>
</reference>
<dbReference type="PROSITE" id="PS00042">
    <property type="entry name" value="HTH_CRP_1"/>
    <property type="match status" value="1"/>
</dbReference>
<dbReference type="InterPro" id="IPR014710">
    <property type="entry name" value="RmlC-like_jellyroll"/>
</dbReference>
<dbReference type="InterPro" id="IPR000595">
    <property type="entry name" value="cNMP-bd_dom"/>
</dbReference>
<dbReference type="SUPFAM" id="SSF46785">
    <property type="entry name" value="Winged helix' DNA-binding domain"/>
    <property type="match status" value="1"/>
</dbReference>
<dbReference type="Gene3D" id="1.10.10.10">
    <property type="entry name" value="Winged helix-like DNA-binding domain superfamily/Winged helix DNA-binding domain"/>
    <property type="match status" value="1"/>
</dbReference>
<accession>A0A3P4B825</accession>
<dbReference type="PANTHER" id="PTHR24567:SF75">
    <property type="entry name" value="FUMARATE AND NITRATE REDUCTION REGULATORY PROTEIN"/>
    <property type="match status" value="1"/>
</dbReference>